<dbReference type="GO" id="GO:0008379">
    <property type="term" value="F:thioredoxin peroxidase activity"/>
    <property type="evidence" value="ECO:0007669"/>
    <property type="project" value="TreeGrafter"/>
</dbReference>
<dbReference type="PANTHER" id="PTHR10681:SF121">
    <property type="entry name" value="ALKYL HYDROPEROXIDE REDUCTASE C"/>
    <property type="match status" value="1"/>
</dbReference>
<evidence type="ECO:0000259" key="6">
    <source>
        <dbReference type="Pfam" id="PF00578"/>
    </source>
</evidence>
<evidence type="ECO:0000256" key="1">
    <source>
        <dbReference type="ARBA" id="ARBA00009796"/>
    </source>
</evidence>
<organism evidence="7 8">
    <name type="scientific">Anaeromicrobium sediminis</name>
    <dbReference type="NCBI Taxonomy" id="1478221"/>
    <lineage>
        <taxon>Bacteria</taxon>
        <taxon>Bacillati</taxon>
        <taxon>Bacillota</taxon>
        <taxon>Clostridia</taxon>
        <taxon>Peptostreptococcales</taxon>
        <taxon>Thermotaleaceae</taxon>
        <taxon>Anaeromicrobium</taxon>
    </lineage>
</organism>
<dbReference type="GO" id="GO:0033554">
    <property type="term" value="P:cellular response to stress"/>
    <property type="evidence" value="ECO:0007669"/>
    <property type="project" value="TreeGrafter"/>
</dbReference>
<keyword evidence="4" id="KW-0560">Oxidoreductase</keyword>
<evidence type="ECO:0000256" key="5">
    <source>
        <dbReference type="ARBA" id="ARBA00023284"/>
    </source>
</evidence>
<evidence type="ECO:0000313" key="7">
    <source>
        <dbReference type="EMBL" id="PAB60837.1"/>
    </source>
</evidence>
<reference evidence="7 8" key="1">
    <citation type="submission" date="2017-06" db="EMBL/GenBank/DDBJ databases">
        <title>Draft genome sequence of anaerobic fermentative bacterium Anaeromicrobium sediminis DY2726D isolated from West Pacific Ocean sediments.</title>
        <authorList>
            <person name="Zeng X."/>
        </authorList>
    </citation>
    <scope>NUCLEOTIDE SEQUENCE [LARGE SCALE GENOMIC DNA]</scope>
    <source>
        <strain evidence="7 8">DY2726D</strain>
    </source>
</reference>
<dbReference type="GO" id="GO:0042744">
    <property type="term" value="P:hydrogen peroxide catabolic process"/>
    <property type="evidence" value="ECO:0007669"/>
    <property type="project" value="TreeGrafter"/>
</dbReference>
<dbReference type="SUPFAM" id="SSF52833">
    <property type="entry name" value="Thioredoxin-like"/>
    <property type="match status" value="1"/>
</dbReference>
<dbReference type="Proteomes" id="UP000216024">
    <property type="component" value="Unassembled WGS sequence"/>
</dbReference>
<sequence>MKKPVEEIQETLNDIKGEEKQKMIRVGKPAPLFTAPAFHEGKFINVNLEDYKGKWVLLCFYPGDFTFV</sequence>
<comment type="caution">
    <text evidence="7">The sequence shown here is derived from an EMBL/GenBank/DDBJ whole genome shotgun (WGS) entry which is preliminary data.</text>
</comment>
<dbReference type="OrthoDB" id="9812811at2"/>
<dbReference type="EMBL" id="NIBG01000002">
    <property type="protein sequence ID" value="PAB60837.1"/>
    <property type="molecule type" value="Genomic_DNA"/>
</dbReference>
<evidence type="ECO:0000256" key="3">
    <source>
        <dbReference type="ARBA" id="ARBA00022862"/>
    </source>
</evidence>
<feature type="domain" description="Alkyl hydroperoxide reductase subunit C/ Thiol specific antioxidant" evidence="6">
    <location>
        <begin position="26"/>
        <end position="68"/>
    </location>
</feature>
<dbReference type="InterPro" id="IPR000866">
    <property type="entry name" value="AhpC/TSA"/>
</dbReference>
<protein>
    <submittedName>
        <fullName evidence="7">Peroxiredoxin</fullName>
    </submittedName>
</protein>
<comment type="similarity">
    <text evidence="1">Belongs to the peroxiredoxin family. AhpC/Prx1 subfamily.</text>
</comment>
<keyword evidence="5" id="KW-0676">Redox-active center</keyword>
<evidence type="ECO:0000313" key="8">
    <source>
        <dbReference type="Proteomes" id="UP000216024"/>
    </source>
</evidence>
<dbReference type="AlphaFoldDB" id="A0A267MN25"/>
<dbReference type="GO" id="GO:0006979">
    <property type="term" value="P:response to oxidative stress"/>
    <property type="evidence" value="ECO:0007669"/>
    <property type="project" value="TreeGrafter"/>
</dbReference>
<dbReference type="GO" id="GO:0045454">
    <property type="term" value="P:cell redox homeostasis"/>
    <property type="evidence" value="ECO:0007669"/>
    <property type="project" value="TreeGrafter"/>
</dbReference>
<dbReference type="InterPro" id="IPR050217">
    <property type="entry name" value="Peroxiredoxin"/>
</dbReference>
<keyword evidence="8" id="KW-1185">Reference proteome</keyword>
<proteinExistence type="inferred from homology"/>
<accession>A0A267MN25</accession>
<keyword evidence="3" id="KW-0049">Antioxidant</keyword>
<dbReference type="InterPro" id="IPR036249">
    <property type="entry name" value="Thioredoxin-like_sf"/>
</dbReference>
<dbReference type="Pfam" id="PF00578">
    <property type="entry name" value="AhpC-TSA"/>
    <property type="match status" value="1"/>
</dbReference>
<gene>
    <name evidence="7" type="ORF">CCE28_03800</name>
</gene>
<evidence type="ECO:0000256" key="2">
    <source>
        <dbReference type="ARBA" id="ARBA00022559"/>
    </source>
</evidence>
<dbReference type="Gene3D" id="3.40.30.10">
    <property type="entry name" value="Glutaredoxin"/>
    <property type="match status" value="1"/>
</dbReference>
<keyword evidence="2" id="KW-0575">Peroxidase</keyword>
<name>A0A267MN25_9FIRM</name>
<dbReference type="PANTHER" id="PTHR10681">
    <property type="entry name" value="THIOREDOXIN PEROXIDASE"/>
    <property type="match status" value="1"/>
</dbReference>
<evidence type="ECO:0000256" key="4">
    <source>
        <dbReference type="ARBA" id="ARBA00023002"/>
    </source>
</evidence>
<dbReference type="GO" id="GO:0005829">
    <property type="term" value="C:cytosol"/>
    <property type="evidence" value="ECO:0007669"/>
    <property type="project" value="TreeGrafter"/>
</dbReference>